<dbReference type="SUPFAM" id="SSF53955">
    <property type="entry name" value="Lysozyme-like"/>
    <property type="match status" value="1"/>
</dbReference>
<dbReference type="PROSITE" id="PS60000">
    <property type="entry name" value="CHITOSANASE_46_80"/>
    <property type="match status" value="1"/>
</dbReference>
<name>A0ABP8D5S9_9ACTN</name>
<organism evidence="3 4">
    <name type="scientific">Dactylosporangium darangshiense</name>
    <dbReference type="NCBI Taxonomy" id="579108"/>
    <lineage>
        <taxon>Bacteria</taxon>
        <taxon>Bacillati</taxon>
        <taxon>Actinomycetota</taxon>
        <taxon>Actinomycetes</taxon>
        <taxon>Micromonosporales</taxon>
        <taxon>Micromonosporaceae</taxon>
        <taxon>Dactylosporangium</taxon>
    </lineage>
</organism>
<accession>A0ABP8D5S9</accession>
<dbReference type="RefSeq" id="WP_380136687.1">
    <property type="nucleotide sequence ID" value="NZ_JBHTFY010000001.1"/>
</dbReference>
<proteinExistence type="predicted"/>
<keyword evidence="2" id="KW-0732">Signal</keyword>
<dbReference type="EMBL" id="BAABAT010000005">
    <property type="protein sequence ID" value="GAA4248097.1"/>
    <property type="molecule type" value="Genomic_DNA"/>
</dbReference>
<evidence type="ECO:0000313" key="3">
    <source>
        <dbReference type="EMBL" id="GAA4248097.1"/>
    </source>
</evidence>
<dbReference type="InterPro" id="IPR023099">
    <property type="entry name" value="Glyco_hydro_46_N"/>
</dbReference>
<evidence type="ECO:0000256" key="1">
    <source>
        <dbReference type="SAM" id="MobiDB-lite"/>
    </source>
</evidence>
<sequence>MGGTSMRRLLGVAVFVVSSLALASLAMPRAGRDDDGAAERTAANASPGAGQAPGRPGAGGDVAASPDGRRSARVGPNQIVRGDLSDPQKKDIAMRIVSSAENSTLDWSAQYGYIEDIHDGRGYTGGIVGFCSGTGDMRAVVERYTAAVRGNRLAAYLPALKRVNGSGSHAGLDPSFTADWRAAAAEPAFRTAQDAERDRMYFNPALSQAKQDGLRILGQFMYYDAVVMHGADGLTKLRRTAAAQARPPARGGDEAAYLEAFLDGRVRMMASERAHEDESRINDAQRVFLAARNFDLDPPLRWRVYGDSYEIAV</sequence>
<keyword evidence="4" id="KW-1185">Reference proteome</keyword>
<feature type="region of interest" description="Disordered" evidence="1">
    <location>
        <begin position="29"/>
        <end position="85"/>
    </location>
</feature>
<dbReference type="Proteomes" id="UP001500620">
    <property type="component" value="Unassembled WGS sequence"/>
</dbReference>
<feature type="signal peptide" evidence="2">
    <location>
        <begin position="1"/>
        <end position="23"/>
    </location>
</feature>
<dbReference type="Gene3D" id="1.20.141.10">
    <property type="entry name" value="Chitosanase, subunit A, domain 1"/>
    <property type="match status" value="1"/>
</dbReference>
<gene>
    <name evidence="3" type="ORF">GCM10022255_026710</name>
</gene>
<protein>
    <recommendedName>
        <fullName evidence="5">Chitosanase</fullName>
    </recommendedName>
</protein>
<reference evidence="4" key="1">
    <citation type="journal article" date="2019" name="Int. J. Syst. Evol. Microbiol.">
        <title>The Global Catalogue of Microorganisms (GCM) 10K type strain sequencing project: providing services to taxonomists for standard genome sequencing and annotation.</title>
        <authorList>
            <consortium name="The Broad Institute Genomics Platform"/>
            <consortium name="The Broad Institute Genome Sequencing Center for Infectious Disease"/>
            <person name="Wu L."/>
            <person name="Ma J."/>
        </authorList>
    </citation>
    <scope>NUCLEOTIDE SEQUENCE [LARGE SCALE GENOMIC DNA]</scope>
    <source>
        <strain evidence="4">JCM 17441</strain>
    </source>
</reference>
<evidence type="ECO:0008006" key="5">
    <source>
        <dbReference type="Google" id="ProtNLM"/>
    </source>
</evidence>
<comment type="caution">
    <text evidence="3">The sequence shown here is derived from an EMBL/GenBank/DDBJ whole genome shotgun (WGS) entry which is preliminary data.</text>
</comment>
<dbReference type="CDD" id="cd00978">
    <property type="entry name" value="chitosanase_GH46"/>
    <property type="match status" value="1"/>
</dbReference>
<dbReference type="InterPro" id="IPR000400">
    <property type="entry name" value="Glyco_hydro_46"/>
</dbReference>
<dbReference type="Pfam" id="PF01374">
    <property type="entry name" value="Glyco_hydro_46"/>
    <property type="match status" value="1"/>
</dbReference>
<evidence type="ECO:0000256" key="2">
    <source>
        <dbReference type="SAM" id="SignalP"/>
    </source>
</evidence>
<dbReference type="InterPro" id="IPR023346">
    <property type="entry name" value="Lysozyme-like_dom_sf"/>
</dbReference>
<feature type="chain" id="PRO_5047319527" description="Chitosanase" evidence="2">
    <location>
        <begin position="24"/>
        <end position="313"/>
    </location>
</feature>
<evidence type="ECO:0000313" key="4">
    <source>
        <dbReference type="Proteomes" id="UP001500620"/>
    </source>
</evidence>
<dbReference type="Gene3D" id="3.30.386.10">
    <property type="entry name" value="Chitosanase, subunit A, domain 2"/>
    <property type="match status" value="1"/>
</dbReference>